<feature type="domain" description="Carboxylesterase type B" evidence="2">
    <location>
        <begin position="2"/>
        <end position="69"/>
    </location>
</feature>
<gene>
    <name evidence="3" type="ORF">V5799_025298</name>
</gene>
<evidence type="ECO:0000313" key="3">
    <source>
        <dbReference type="EMBL" id="KAK8771458.1"/>
    </source>
</evidence>
<dbReference type="PANTHER" id="PTHR45237">
    <property type="entry name" value="POSSIBLE PARA-NITROBENZYL ESTERASE"/>
    <property type="match status" value="1"/>
</dbReference>
<organism evidence="3 4">
    <name type="scientific">Amblyomma americanum</name>
    <name type="common">Lone star tick</name>
    <dbReference type="NCBI Taxonomy" id="6943"/>
    <lineage>
        <taxon>Eukaryota</taxon>
        <taxon>Metazoa</taxon>
        <taxon>Ecdysozoa</taxon>
        <taxon>Arthropoda</taxon>
        <taxon>Chelicerata</taxon>
        <taxon>Arachnida</taxon>
        <taxon>Acari</taxon>
        <taxon>Parasitiformes</taxon>
        <taxon>Ixodida</taxon>
        <taxon>Ixodoidea</taxon>
        <taxon>Ixodidae</taxon>
        <taxon>Amblyomminae</taxon>
        <taxon>Amblyomma</taxon>
    </lineage>
</organism>
<dbReference type="Pfam" id="PF00135">
    <property type="entry name" value="COesterase"/>
    <property type="match status" value="1"/>
</dbReference>
<dbReference type="EMBL" id="JARKHS020019708">
    <property type="protein sequence ID" value="KAK8771458.1"/>
    <property type="molecule type" value="Genomic_DNA"/>
</dbReference>
<evidence type="ECO:0000256" key="1">
    <source>
        <dbReference type="ARBA" id="ARBA00023180"/>
    </source>
</evidence>
<dbReference type="SUPFAM" id="SSF53474">
    <property type="entry name" value="alpha/beta-Hydrolases"/>
    <property type="match status" value="1"/>
</dbReference>
<proteinExistence type="predicted"/>
<evidence type="ECO:0000313" key="4">
    <source>
        <dbReference type="Proteomes" id="UP001321473"/>
    </source>
</evidence>
<name>A0AAQ4EA03_AMBAM</name>
<feature type="non-terminal residue" evidence="3">
    <location>
        <position position="75"/>
    </location>
</feature>
<dbReference type="Gene3D" id="3.40.50.1820">
    <property type="entry name" value="alpha/beta hydrolase"/>
    <property type="match status" value="1"/>
</dbReference>
<sequence length="75" mass="8322">MVLNASHPRPACIQPLLAGDKRATSEDCLHLNIWTPHPNCTERNLPECGSRTVLFFLHGDNFQEGGNNDPLLDGR</sequence>
<evidence type="ECO:0000259" key="2">
    <source>
        <dbReference type="Pfam" id="PF00135"/>
    </source>
</evidence>
<dbReference type="InterPro" id="IPR029058">
    <property type="entry name" value="AB_hydrolase_fold"/>
</dbReference>
<dbReference type="PANTHER" id="PTHR45237:SF2">
    <property type="entry name" value="POSSIBLE PARA-NITROBENZYL ESTERASE"/>
    <property type="match status" value="1"/>
</dbReference>
<keyword evidence="4" id="KW-1185">Reference proteome</keyword>
<dbReference type="AlphaFoldDB" id="A0AAQ4EA03"/>
<keyword evidence="1" id="KW-0325">Glycoprotein</keyword>
<comment type="caution">
    <text evidence="3">The sequence shown here is derived from an EMBL/GenBank/DDBJ whole genome shotgun (WGS) entry which is preliminary data.</text>
</comment>
<protein>
    <recommendedName>
        <fullName evidence="2">Carboxylesterase type B domain-containing protein</fullName>
    </recommendedName>
</protein>
<dbReference type="Proteomes" id="UP001321473">
    <property type="component" value="Unassembled WGS sequence"/>
</dbReference>
<reference evidence="3 4" key="1">
    <citation type="journal article" date="2023" name="Arcadia Sci">
        <title>De novo assembly of a long-read Amblyomma americanum tick genome.</title>
        <authorList>
            <person name="Chou S."/>
            <person name="Poskanzer K.E."/>
            <person name="Rollins M."/>
            <person name="Thuy-Boun P.S."/>
        </authorList>
    </citation>
    <scope>NUCLEOTIDE SEQUENCE [LARGE SCALE GENOMIC DNA]</scope>
    <source>
        <strain evidence="3">F_SG_1</strain>
        <tissue evidence="3">Salivary glands</tissue>
    </source>
</reference>
<dbReference type="InterPro" id="IPR002018">
    <property type="entry name" value="CarbesteraseB"/>
</dbReference>
<accession>A0AAQ4EA03</accession>